<feature type="domain" description="Ribosomal RNA small subunit methyltransferase E PUA-like" evidence="14">
    <location>
        <begin position="22"/>
        <end position="68"/>
    </location>
</feature>
<keyword evidence="7 12" id="KW-0489">Methyltransferase</keyword>
<dbReference type="Gene3D" id="2.40.240.20">
    <property type="entry name" value="Hypothetical PUA domain-like, domain 1"/>
    <property type="match status" value="1"/>
</dbReference>
<dbReference type="SUPFAM" id="SSF88697">
    <property type="entry name" value="PUA domain-like"/>
    <property type="match status" value="1"/>
</dbReference>
<evidence type="ECO:0000259" key="13">
    <source>
        <dbReference type="Pfam" id="PF04452"/>
    </source>
</evidence>
<evidence type="ECO:0000313" key="15">
    <source>
        <dbReference type="EMBL" id="GGF49475.1"/>
    </source>
</evidence>
<evidence type="ECO:0000256" key="7">
    <source>
        <dbReference type="ARBA" id="ARBA00022603"/>
    </source>
</evidence>
<evidence type="ECO:0000256" key="4">
    <source>
        <dbReference type="ARBA" id="ARBA00013673"/>
    </source>
</evidence>
<dbReference type="PIRSF" id="PIRSF015601">
    <property type="entry name" value="MTase_slr0722"/>
    <property type="match status" value="1"/>
</dbReference>
<dbReference type="PANTHER" id="PTHR30027:SF3">
    <property type="entry name" value="16S RRNA (URACIL(1498)-N(3))-METHYLTRANSFERASE"/>
    <property type="match status" value="1"/>
</dbReference>
<protein>
    <recommendedName>
        <fullName evidence="4 12">Ribosomal RNA small subunit methyltransferase E</fullName>
        <ecNumber evidence="3 12">2.1.1.193</ecNumber>
    </recommendedName>
</protein>
<dbReference type="CDD" id="cd18084">
    <property type="entry name" value="RsmE-like"/>
    <property type="match status" value="1"/>
</dbReference>
<dbReference type="GO" id="GO:0070042">
    <property type="term" value="F:rRNA (uridine-N3-)-methyltransferase activity"/>
    <property type="evidence" value="ECO:0007669"/>
    <property type="project" value="TreeGrafter"/>
</dbReference>
<dbReference type="GO" id="GO:0005737">
    <property type="term" value="C:cytoplasm"/>
    <property type="evidence" value="ECO:0007669"/>
    <property type="project" value="UniProtKB-SubCell"/>
</dbReference>
<sequence>MTAPLFLVAAGSLPDGTTEVHLDGPEGRHAADVQRLGPGEQVLLSDGTGRYAVCSVSLSHRGALDLRVEELGEQPTAPLRLVLVQALAKGDRDLLAVETATELDVDEIVPWQADRSIVRWRAERAEKAHRKWEQTVVAAVKQSRRVRVPDVAPLAHRAELLGRVTSADLALVLHESASRALTDVTLPKAGEVLLVVGPEGGVSDDELTALTGAGAVAVRLGSTVLRTSTAGPAALAALHTRAGWR</sequence>
<keyword evidence="5 12" id="KW-0963">Cytoplasm</keyword>
<keyword evidence="6 12" id="KW-0698">rRNA processing</keyword>
<name>A0A917F5S1_9MICO</name>
<keyword evidence="16" id="KW-1185">Reference proteome</keyword>
<dbReference type="EC" id="2.1.1.193" evidence="3 12"/>
<comment type="caution">
    <text evidence="15">The sequence shown here is derived from an EMBL/GenBank/DDBJ whole genome shotgun (WGS) entry which is preliminary data.</text>
</comment>
<dbReference type="Gene3D" id="3.40.1280.10">
    <property type="match status" value="1"/>
</dbReference>
<dbReference type="InterPro" id="IPR006700">
    <property type="entry name" value="RsmE"/>
</dbReference>
<evidence type="ECO:0000256" key="2">
    <source>
        <dbReference type="ARBA" id="ARBA00005528"/>
    </source>
</evidence>
<dbReference type="InterPro" id="IPR015947">
    <property type="entry name" value="PUA-like_sf"/>
</dbReference>
<comment type="function">
    <text evidence="10 12">Specifically methylates the N3 position of the uracil ring of uridine 1498 (m3U1498) in 16S rRNA. Acts on the fully assembled 30S ribosomal subunit.</text>
</comment>
<dbReference type="InterPro" id="IPR029026">
    <property type="entry name" value="tRNA_m1G_MTases_N"/>
</dbReference>
<dbReference type="NCBIfam" id="NF008693">
    <property type="entry name" value="PRK11713.2-3"/>
    <property type="match status" value="1"/>
</dbReference>
<dbReference type="NCBIfam" id="TIGR00046">
    <property type="entry name" value="RsmE family RNA methyltransferase"/>
    <property type="match status" value="1"/>
</dbReference>
<proteinExistence type="inferred from homology"/>
<dbReference type="RefSeq" id="WP_188429781.1">
    <property type="nucleotide sequence ID" value="NZ_BAABKH010000001.1"/>
</dbReference>
<dbReference type="InterPro" id="IPR046887">
    <property type="entry name" value="RsmE_PUA-like"/>
</dbReference>
<evidence type="ECO:0000256" key="3">
    <source>
        <dbReference type="ARBA" id="ARBA00012328"/>
    </source>
</evidence>
<keyword evidence="9 12" id="KW-0949">S-adenosyl-L-methionine</keyword>
<keyword evidence="8 12" id="KW-0808">Transferase</keyword>
<dbReference type="PANTHER" id="PTHR30027">
    <property type="entry name" value="RIBOSOMAL RNA SMALL SUBUNIT METHYLTRANSFERASE E"/>
    <property type="match status" value="1"/>
</dbReference>
<evidence type="ECO:0000313" key="16">
    <source>
        <dbReference type="Proteomes" id="UP000605670"/>
    </source>
</evidence>
<dbReference type="Proteomes" id="UP000605670">
    <property type="component" value="Unassembled WGS sequence"/>
</dbReference>
<dbReference type="Pfam" id="PF20260">
    <property type="entry name" value="PUA_4"/>
    <property type="match status" value="1"/>
</dbReference>
<dbReference type="Pfam" id="PF04452">
    <property type="entry name" value="Methyltrans_RNA"/>
    <property type="match status" value="1"/>
</dbReference>
<dbReference type="SUPFAM" id="SSF75217">
    <property type="entry name" value="alpha/beta knot"/>
    <property type="match status" value="1"/>
</dbReference>
<dbReference type="GO" id="GO:0070475">
    <property type="term" value="P:rRNA base methylation"/>
    <property type="evidence" value="ECO:0007669"/>
    <property type="project" value="TreeGrafter"/>
</dbReference>
<evidence type="ECO:0000256" key="11">
    <source>
        <dbReference type="ARBA" id="ARBA00047944"/>
    </source>
</evidence>
<evidence type="ECO:0000256" key="12">
    <source>
        <dbReference type="PIRNR" id="PIRNR015601"/>
    </source>
</evidence>
<dbReference type="InterPro" id="IPR046886">
    <property type="entry name" value="RsmE_MTase_dom"/>
</dbReference>
<evidence type="ECO:0000259" key="14">
    <source>
        <dbReference type="Pfam" id="PF20260"/>
    </source>
</evidence>
<dbReference type="InterPro" id="IPR029028">
    <property type="entry name" value="Alpha/beta_knot_MTases"/>
</dbReference>
<comment type="catalytic activity">
    <reaction evidence="11 12">
        <text>uridine(1498) in 16S rRNA + S-adenosyl-L-methionine = N(3)-methyluridine(1498) in 16S rRNA + S-adenosyl-L-homocysteine + H(+)</text>
        <dbReference type="Rhea" id="RHEA:42920"/>
        <dbReference type="Rhea" id="RHEA-COMP:10283"/>
        <dbReference type="Rhea" id="RHEA-COMP:10284"/>
        <dbReference type="ChEBI" id="CHEBI:15378"/>
        <dbReference type="ChEBI" id="CHEBI:57856"/>
        <dbReference type="ChEBI" id="CHEBI:59789"/>
        <dbReference type="ChEBI" id="CHEBI:65315"/>
        <dbReference type="ChEBI" id="CHEBI:74502"/>
        <dbReference type="EC" id="2.1.1.193"/>
    </reaction>
</comment>
<evidence type="ECO:0000256" key="8">
    <source>
        <dbReference type="ARBA" id="ARBA00022679"/>
    </source>
</evidence>
<gene>
    <name evidence="15" type="ORF">GCM10011366_16700</name>
</gene>
<reference evidence="15" key="1">
    <citation type="journal article" date="2014" name="Int. J. Syst. Evol. Microbiol.">
        <title>Complete genome sequence of Corynebacterium casei LMG S-19264T (=DSM 44701T), isolated from a smear-ripened cheese.</title>
        <authorList>
            <consortium name="US DOE Joint Genome Institute (JGI-PGF)"/>
            <person name="Walter F."/>
            <person name="Albersmeier A."/>
            <person name="Kalinowski J."/>
            <person name="Ruckert C."/>
        </authorList>
    </citation>
    <scope>NUCLEOTIDE SEQUENCE</scope>
    <source>
        <strain evidence="15">CGMCC 1.12160</strain>
    </source>
</reference>
<reference evidence="15" key="2">
    <citation type="submission" date="2020-09" db="EMBL/GenBank/DDBJ databases">
        <authorList>
            <person name="Sun Q."/>
            <person name="Zhou Y."/>
        </authorList>
    </citation>
    <scope>NUCLEOTIDE SEQUENCE</scope>
    <source>
        <strain evidence="15">CGMCC 1.12160</strain>
    </source>
</reference>
<comment type="subcellular location">
    <subcellularLocation>
        <location evidence="1 12">Cytoplasm</location>
    </subcellularLocation>
</comment>
<evidence type="ECO:0000256" key="10">
    <source>
        <dbReference type="ARBA" id="ARBA00025699"/>
    </source>
</evidence>
<evidence type="ECO:0000256" key="6">
    <source>
        <dbReference type="ARBA" id="ARBA00022552"/>
    </source>
</evidence>
<evidence type="ECO:0000256" key="1">
    <source>
        <dbReference type="ARBA" id="ARBA00004496"/>
    </source>
</evidence>
<organism evidence="15 16">
    <name type="scientific">Ornithinimicrobium tianjinense</name>
    <dbReference type="NCBI Taxonomy" id="1195761"/>
    <lineage>
        <taxon>Bacteria</taxon>
        <taxon>Bacillati</taxon>
        <taxon>Actinomycetota</taxon>
        <taxon>Actinomycetes</taxon>
        <taxon>Micrococcales</taxon>
        <taxon>Ornithinimicrobiaceae</taxon>
        <taxon>Ornithinimicrobium</taxon>
    </lineage>
</organism>
<evidence type="ECO:0000256" key="9">
    <source>
        <dbReference type="ARBA" id="ARBA00022691"/>
    </source>
</evidence>
<dbReference type="AlphaFoldDB" id="A0A917F5S1"/>
<accession>A0A917F5S1</accession>
<dbReference type="EMBL" id="BMEM01000002">
    <property type="protein sequence ID" value="GGF49475.1"/>
    <property type="molecule type" value="Genomic_DNA"/>
</dbReference>
<feature type="domain" description="Ribosomal RNA small subunit methyltransferase E methyltransferase" evidence="13">
    <location>
        <begin position="77"/>
        <end position="238"/>
    </location>
</feature>
<comment type="similarity">
    <text evidence="2 12">Belongs to the RNA methyltransferase RsmE family.</text>
</comment>
<evidence type="ECO:0000256" key="5">
    <source>
        <dbReference type="ARBA" id="ARBA00022490"/>
    </source>
</evidence>